<dbReference type="Proteomes" id="UP000010866">
    <property type="component" value="Chromosome"/>
</dbReference>
<dbReference type="GeneID" id="14407513"/>
<dbReference type="InterPro" id="IPR048546">
    <property type="entry name" value="DacZ_A"/>
</dbReference>
<dbReference type="GO" id="GO:0106408">
    <property type="term" value="F:diadenylate cyclase activity"/>
    <property type="evidence" value="ECO:0007669"/>
    <property type="project" value="UniProtKB-EC"/>
</dbReference>
<gene>
    <name evidence="6" type="primary">dacZ</name>
    <name evidence="8" type="ordered locus">Metho_0407</name>
</gene>
<evidence type="ECO:0000256" key="3">
    <source>
        <dbReference type="ARBA" id="ARBA00022695"/>
    </source>
</evidence>
<evidence type="ECO:0000256" key="1">
    <source>
        <dbReference type="ARBA" id="ARBA00000877"/>
    </source>
</evidence>
<keyword evidence="5 6" id="KW-0067">ATP-binding</keyword>
<keyword evidence="3 6" id="KW-0548">Nucleotidyltransferase</keyword>
<dbReference type="GO" id="GO:0004016">
    <property type="term" value="F:adenylate cyclase activity"/>
    <property type="evidence" value="ECO:0007669"/>
    <property type="project" value="UniProtKB-UniRule"/>
</dbReference>
<protein>
    <recommendedName>
        <fullName evidence="6">Diadenylate cyclase</fullName>
        <shortName evidence="6">DAC</shortName>
        <ecNumber evidence="6">2.7.7.85</ecNumber>
    </recommendedName>
    <alternativeName>
        <fullName evidence="6">Cyclic-di-AMP synthase</fullName>
        <shortName evidence="6">c-di-AMP synthase</shortName>
    </alternativeName>
</protein>
<dbReference type="RefSeq" id="WP_015323845.1">
    <property type="nucleotide sequence ID" value="NC_019977.1"/>
</dbReference>
<feature type="domain" description="DAC" evidence="7">
    <location>
        <begin position="146"/>
        <end position="304"/>
    </location>
</feature>
<dbReference type="KEGG" id="mhz:Metho_0407"/>
<comment type="function">
    <text evidence="6">Diadenylate cyclase that catalyzes the condensation of 2 ATP molecules into cyclic di-AMP (c-di-AMP). c-di-AMP is a second messenger for intracellular signal transduction involved in the control of important regulatory processes such as osmoregulation.</text>
</comment>
<evidence type="ECO:0000256" key="5">
    <source>
        <dbReference type="ARBA" id="ARBA00022840"/>
    </source>
</evidence>
<keyword evidence="2 6" id="KW-0808">Transferase</keyword>
<keyword evidence="9" id="KW-1185">Reference proteome</keyword>
<sequence length="311" mass="33962">MEQKGIIADYYSSKLEGTGESENCMQKNNVFIETAVKLAEGLGSSAIILAGDFCFVDVITDIPIYHAFSDQKELIDHLIFSTGEKGVSTFTNKMIDKSYHKLEELENISSIEHVLGNISGGTVVGIVGSIDSCAIVVHDLNESDMVKRIRECGERVSPEVVRAVLNICFDIATKGREGKKMGTTLIVGDVDEVMHRSHPLIINPYQGQTPEDSNILEEHNWESVKELAQLDGVFVISEEGKIHAAGRYLDVDARNINIDKGLGGRHVSAAAITRDTVAVAFIVSESGGVVRIYKDGKELLCIDKPQRCIPA</sequence>
<evidence type="ECO:0000313" key="8">
    <source>
        <dbReference type="EMBL" id="AGB48676.1"/>
    </source>
</evidence>
<reference evidence="9" key="1">
    <citation type="submission" date="2012-02" db="EMBL/GenBank/DDBJ databases">
        <title>Complete sequence of chromosome of Methanomethylovorans hollandica DSM 15978.</title>
        <authorList>
            <person name="Lucas S."/>
            <person name="Copeland A."/>
            <person name="Lapidus A."/>
            <person name="Glavina del Rio T."/>
            <person name="Dalin E."/>
            <person name="Tice H."/>
            <person name="Bruce D."/>
            <person name="Goodwin L."/>
            <person name="Pitluck S."/>
            <person name="Peters L."/>
            <person name="Mikhailova N."/>
            <person name="Held B."/>
            <person name="Kyrpides N."/>
            <person name="Mavromatis K."/>
            <person name="Ivanova N."/>
            <person name="Brettin T."/>
            <person name="Detter J.C."/>
            <person name="Han C."/>
            <person name="Larimer F."/>
            <person name="Land M."/>
            <person name="Hauser L."/>
            <person name="Markowitz V."/>
            <person name="Cheng J.-F."/>
            <person name="Hugenholtz P."/>
            <person name="Woyke T."/>
            <person name="Wu D."/>
            <person name="Spring S."/>
            <person name="Schroeder M."/>
            <person name="Brambilla E."/>
            <person name="Klenk H.-P."/>
            <person name="Eisen J.A."/>
        </authorList>
    </citation>
    <scope>NUCLEOTIDE SEQUENCE [LARGE SCALE GENOMIC DNA]</scope>
    <source>
        <strain evidence="9">DSM 15978 / NBRC 107637 / DMS1</strain>
    </source>
</reference>
<dbReference type="STRING" id="867904.Metho_0407"/>
<dbReference type="PANTHER" id="PTHR34185:SF1">
    <property type="entry name" value="DIADENYLATE CYCLASE"/>
    <property type="match status" value="1"/>
</dbReference>
<dbReference type="InterPro" id="IPR003390">
    <property type="entry name" value="DNA_integrity_scan_DisA_N"/>
</dbReference>
<dbReference type="PROSITE" id="PS51794">
    <property type="entry name" value="DAC"/>
    <property type="match status" value="1"/>
</dbReference>
<dbReference type="PANTHER" id="PTHR34185">
    <property type="entry name" value="DIADENYLATE CYCLASE"/>
    <property type="match status" value="1"/>
</dbReference>
<dbReference type="EMBL" id="CP003362">
    <property type="protein sequence ID" value="AGB48676.1"/>
    <property type="molecule type" value="Genomic_DNA"/>
</dbReference>
<dbReference type="Gene3D" id="3.40.1700.10">
    <property type="entry name" value="DNA integrity scanning protein, DisA, N-terminal domain"/>
    <property type="match status" value="1"/>
</dbReference>
<dbReference type="GO" id="GO:0005524">
    <property type="term" value="F:ATP binding"/>
    <property type="evidence" value="ECO:0007669"/>
    <property type="project" value="UniProtKB-UniRule"/>
</dbReference>
<evidence type="ECO:0000259" key="7">
    <source>
        <dbReference type="PROSITE" id="PS51794"/>
    </source>
</evidence>
<evidence type="ECO:0000256" key="6">
    <source>
        <dbReference type="HAMAP-Rule" id="MF_00840"/>
    </source>
</evidence>
<dbReference type="HOGENOM" id="CLU_063222_0_0_2"/>
<comment type="cofactor">
    <cofactor evidence="6">
        <name>Mn(2+)</name>
        <dbReference type="ChEBI" id="CHEBI:29035"/>
    </cofactor>
</comment>
<dbReference type="SUPFAM" id="SSF143597">
    <property type="entry name" value="YojJ-like"/>
    <property type="match status" value="1"/>
</dbReference>
<dbReference type="InterPro" id="IPR036888">
    <property type="entry name" value="DNA_integrity_DisA_N_sf"/>
</dbReference>
<dbReference type="AlphaFoldDB" id="L0KU83"/>
<organism evidence="8 9">
    <name type="scientific">Methanomethylovorans hollandica (strain DSM 15978 / NBRC 107637 / DMS1)</name>
    <dbReference type="NCBI Taxonomy" id="867904"/>
    <lineage>
        <taxon>Archaea</taxon>
        <taxon>Methanobacteriati</taxon>
        <taxon>Methanobacteriota</taxon>
        <taxon>Stenosarchaea group</taxon>
        <taxon>Methanomicrobia</taxon>
        <taxon>Methanosarcinales</taxon>
        <taxon>Methanosarcinaceae</taxon>
        <taxon>Methanomethylovorans</taxon>
    </lineage>
</organism>
<evidence type="ECO:0000313" key="9">
    <source>
        <dbReference type="Proteomes" id="UP000010866"/>
    </source>
</evidence>
<dbReference type="InterPro" id="IPR014499">
    <property type="entry name" value="DAC_DacZ"/>
</dbReference>
<dbReference type="GO" id="GO:0030145">
    <property type="term" value="F:manganese ion binding"/>
    <property type="evidence" value="ECO:0007669"/>
    <property type="project" value="UniProtKB-UniRule"/>
</dbReference>
<dbReference type="InterPro" id="IPR050338">
    <property type="entry name" value="DisA"/>
</dbReference>
<keyword evidence="6" id="KW-0464">Manganese</keyword>
<comment type="similarity">
    <text evidence="6">Belongs to the adenylate cyclase family. DacZ subfamily.</text>
</comment>
<dbReference type="HAMAP" id="MF_00840">
    <property type="entry name" value="DacZ"/>
    <property type="match status" value="1"/>
</dbReference>
<accession>L0KU83</accession>
<comment type="catalytic activity">
    <reaction evidence="1 6">
        <text>2 ATP = 3',3'-c-di-AMP + 2 diphosphate</text>
        <dbReference type="Rhea" id="RHEA:35655"/>
        <dbReference type="ChEBI" id="CHEBI:30616"/>
        <dbReference type="ChEBI" id="CHEBI:33019"/>
        <dbReference type="ChEBI" id="CHEBI:71500"/>
        <dbReference type="EC" id="2.7.7.85"/>
    </reaction>
</comment>
<dbReference type="Pfam" id="PF21754">
    <property type="entry name" value="DacZ_A"/>
    <property type="match status" value="1"/>
</dbReference>
<proteinExistence type="inferred from homology"/>
<evidence type="ECO:0000256" key="2">
    <source>
        <dbReference type="ARBA" id="ARBA00022679"/>
    </source>
</evidence>
<dbReference type="Pfam" id="PF02457">
    <property type="entry name" value="DAC"/>
    <property type="match status" value="1"/>
</dbReference>
<keyword evidence="4 6" id="KW-0547">Nucleotide-binding</keyword>
<evidence type="ECO:0000256" key="4">
    <source>
        <dbReference type="ARBA" id="ARBA00022741"/>
    </source>
</evidence>
<name>L0KU83_METHD</name>
<dbReference type="EC" id="2.7.7.85" evidence="6"/>